<protein>
    <submittedName>
        <fullName evidence="1">Uncharacterized protein</fullName>
    </submittedName>
</protein>
<dbReference type="Proteomes" id="UP000239895">
    <property type="component" value="Unassembled WGS sequence"/>
</dbReference>
<comment type="caution">
    <text evidence="1">The sequence shown here is derived from an EMBL/GenBank/DDBJ whole genome shotgun (WGS) entry which is preliminary data.</text>
</comment>
<dbReference type="EMBL" id="PVTX01000006">
    <property type="protein sequence ID" value="PRZ06547.1"/>
    <property type="molecule type" value="Genomic_DNA"/>
</dbReference>
<sequence length="292" mass="31247">MPEAPPPVAVHLGTHRPTVRAVRAWCGTHRDVLAERHVTTRTSWSDLRAAVPGLDWRSDKGRERLRGHLVADESVLFSSSAPLGPAYLPRGGTLFPHADAGIDGLAAALAGVPWSVQLTLAAHADVVTSAWVATVRHGHLVDLDTYWSALEAPSWVPIVQRLVATVGADRVSVHDASAVRTAGDPAGTTAAVGRSVLTSAFDRLTGRTDDLPLADVTGVADTRWSARQIEVALTALPHLRSHDERRALTHFVDRQVDDGGTPAQPLTPDQEAALAARDEADLARVRDLVEVR</sequence>
<keyword evidence="2" id="KW-1185">Reference proteome</keyword>
<gene>
    <name evidence="1" type="ORF">BCL65_106222</name>
</gene>
<dbReference type="RefSeq" id="WP_106267802.1">
    <property type="nucleotide sequence ID" value="NZ_PVTX01000006.1"/>
</dbReference>
<name>A0ABX5EGD7_9MICO</name>
<accession>A0ABX5EGD7</accession>
<proteinExistence type="predicted"/>
<evidence type="ECO:0000313" key="2">
    <source>
        <dbReference type="Proteomes" id="UP000239895"/>
    </source>
</evidence>
<reference evidence="1 2" key="1">
    <citation type="submission" date="2018-03" db="EMBL/GenBank/DDBJ databases">
        <title>Comparative analysis of microorganisms from saline springs in Andes Mountain Range, Colombia.</title>
        <authorList>
            <person name="Rubin E."/>
        </authorList>
    </citation>
    <scope>NUCLEOTIDE SEQUENCE [LARGE SCALE GENOMIC DNA]</scope>
    <source>
        <strain evidence="1 2">CG 23</strain>
    </source>
</reference>
<evidence type="ECO:0000313" key="1">
    <source>
        <dbReference type="EMBL" id="PRZ06547.1"/>
    </source>
</evidence>
<organism evidence="1 2">
    <name type="scientific">Isoptericola halotolerans</name>
    <dbReference type="NCBI Taxonomy" id="300560"/>
    <lineage>
        <taxon>Bacteria</taxon>
        <taxon>Bacillati</taxon>
        <taxon>Actinomycetota</taxon>
        <taxon>Actinomycetes</taxon>
        <taxon>Micrococcales</taxon>
        <taxon>Promicromonosporaceae</taxon>
        <taxon>Isoptericola</taxon>
    </lineage>
</organism>